<dbReference type="GO" id="GO:0031490">
    <property type="term" value="F:chromatin DNA binding"/>
    <property type="evidence" value="ECO:0007669"/>
    <property type="project" value="TreeGrafter"/>
</dbReference>
<reference evidence="2 3" key="1">
    <citation type="submission" date="2016-07" db="EMBL/GenBank/DDBJ databases">
        <title>Pervasive Adenine N6-methylation of Active Genes in Fungi.</title>
        <authorList>
            <consortium name="DOE Joint Genome Institute"/>
            <person name="Mondo S.J."/>
            <person name="Dannebaum R.O."/>
            <person name="Kuo R.C."/>
            <person name="Labutti K."/>
            <person name="Haridas S."/>
            <person name="Kuo A."/>
            <person name="Salamov A."/>
            <person name="Ahrendt S.R."/>
            <person name="Lipzen A."/>
            <person name="Sullivan W."/>
            <person name="Andreopoulos W.B."/>
            <person name="Clum A."/>
            <person name="Lindquist E."/>
            <person name="Daum C."/>
            <person name="Ramamoorthy G.K."/>
            <person name="Gryganskyi A."/>
            <person name="Culley D."/>
            <person name="Magnuson J.K."/>
            <person name="James T.Y."/>
            <person name="O'Malley M.A."/>
            <person name="Stajich J.E."/>
            <person name="Spatafora J.W."/>
            <person name="Visel A."/>
            <person name="Grigoriev I.V."/>
        </authorList>
    </citation>
    <scope>NUCLEOTIDE SEQUENCE [LARGE SCALE GENOMIC DNA]</scope>
    <source>
        <strain evidence="2 3">NRRL 1336</strain>
    </source>
</reference>
<dbReference type="OrthoDB" id="1259151at2759"/>
<dbReference type="STRING" id="90262.A0A1X2I6C7"/>
<dbReference type="GO" id="GO:0003713">
    <property type="term" value="F:transcription coactivator activity"/>
    <property type="evidence" value="ECO:0007669"/>
    <property type="project" value="InterPro"/>
</dbReference>
<dbReference type="EMBL" id="MCGE01000025">
    <property type="protein sequence ID" value="ORZ10252.1"/>
    <property type="molecule type" value="Genomic_DNA"/>
</dbReference>
<gene>
    <name evidence="2" type="ORF">BCR42DRAFT_423065</name>
</gene>
<dbReference type="PANTHER" id="PTHR31606:SF1">
    <property type="entry name" value="WW DOMAIN BINDING PROTEIN 2, ISOFORM E"/>
    <property type="match status" value="1"/>
</dbReference>
<dbReference type="SUPFAM" id="SSF50729">
    <property type="entry name" value="PH domain-like"/>
    <property type="match status" value="1"/>
</dbReference>
<comment type="caution">
    <text evidence="2">The sequence shown here is derived from an EMBL/GenBank/DDBJ whole genome shotgun (WGS) entry which is preliminary data.</text>
</comment>
<keyword evidence="3" id="KW-1185">Reference proteome</keyword>
<feature type="region of interest" description="Disordered" evidence="1">
    <location>
        <begin position="146"/>
        <end position="167"/>
    </location>
</feature>
<evidence type="ECO:0008006" key="4">
    <source>
        <dbReference type="Google" id="ProtNLM"/>
    </source>
</evidence>
<dbReference type="Proteomes" id="UP000193560">
    <property type="component" value="Unassembled WGS sequence"/>
</dbReference>
<dbReference type="GO" id="GO:0005634">
    <property type="term" value="C:nucleus"/>
    <property type="evidence" value="ECO:0007669"/>
    <property type="project" value="TreeGrafter"/>
</dbReference>
<dbReference type="PANTHER" id="PTHR31606">
    <property type="entry name" value="WW DOMAIN BINDING PROTEIN 2, ISOFORM E"/>
    <property type="match status" value="1"/>
</dbReference>
<name>A0A1X2I6C7_9FUNG</name>
<evidence type="ECO:0000313" key="2">
    <source>
        <dbReference type="EMBL" id="ORZ10252.1"/>
    </source>
</evidence>
<dbReference type="AlphaFoldDB" id="A0A1X2I6C7"/>
<protein>
    <recommendedName>
        <fullName evidence="4">GRAM domain-containing protein</fullName>
    </recommendedName>
</protein>
<proteinExistence type="predicted"/>
<sequence length="202" mass="22289">MSLNCAMLSADGRSVIPLPQEKSFYSQDTVKLVLDCSENGYPGTSTGYWSSQGLLYLSNRRIVFIPSSPTEHFQSLNIPILHLKNWTLEQPWFGANYIEGIVVPVPGGGLLKNGKLTLTFREGGAIEFTTILQNLMERMSEINEVPSHHEPLPSYQADASTTSSASMAAPTTYPMPMPMPMPVPTPPTNQDLPPAYNDIQRF</sequence>
<evidence type="ECO:0000313" key="3">
    <source>
        <dbReference type="Proteomes" id="UP000193560"/>
    </source>
</evidence>
<accession>A0A1X2I6C7</accession>
<dbReference type="InterPro" id="IPR044852">
    <property type="entry name" value="WBP2-like"/>
</dbReference>
<organism evidence="2 3">
    <name type="scientific">Absidia repens</name>
    <dbReference type="NCBI Taxonomy" id="90262"/>
    <lineage>
        <taxon>Eukaryota</taxon>
        <taxon>Fungi</taxon>
        <taxon>Fungi incertae sedis</taxon>
        <taxon>Mucoromycota</taxon>
        <taxon>Mucoromycotina</taxon>
        <taxon>Mucoromycetes</taxon>
        <taxon>Mucorales</taxon>
        <taxon>Cunninghamellaceae</taxon>
        <taxon>Absidia</taxon>
    </lineage>
</organism>
<evidence type="ECO:0000256" key="1">
    <source>
        <dbReference type="SAM" id="MobiDB-lite"/>
    </source>
</evidence>
<dbReference type="CDD" id="cd13214">
    <property type="entry name" value="PH-GRAM_WBP2"/>
    <property type="match status" value="1"/>
</dbReference>